<dbReference type="EMBL" id="JAPDDP010000010">
    <property type="protein sequence ID" value="MDA0180132.1"/>
    <property type="molecule type" value="Genomic_DNA"/>
</dbReference>
<comment type="subcellular location">
    <subcellularLocation>
        <location evidence="1 8">Cell membrane</location>
        <topology evidence="1 8">Multi-pass membrane protein</topology>
    </subcellularLocation>
</comment>
<dbReference type="PANTHER" id="PTHR42929:SF1">
    <property type="entry name" value="INNER MEMBRANE ABC TRANSPORTER PERMEASE PROTEIN YDCU-RELATED"/>
    <property type="match status" value="1"/>
</dbReference>
<proteinExistence type="inferred from homology"/>
<keyword evidence="6 8" id="KW-1133">Transmembrane helix</keyword>
<keyword evidence="4" id="KW-1003">Cell membrane</keyword>
<dbReference type="PROSITE" id="PS50928">
    <property type="entry name" value="ABC_TM1"/>
    <property type="match status" value="1"/>
</dbReference>
<feature type="domain" description="ABC transmembrane type-1" evidence="9">
    <location>
        <begin position="72"/>
        <end position="289"/>
    </location>
</feature>
<evidence type="ECO:0000256" key="7">
    <source>
        <dbReference type="ARBA" id="ARBA00023136"/>
    </source>
</evidence>
<dbReference type="PANTHER" id="PTHR42929">
    <property type="entry name" value="INNER MEMBRANE ABC TRANSPORTER PERMEASE PROTEIN YDCU-RELATED-RELATED"/>
    <property type="match status" value="1"/>
</dbReference>
<keyword evidence="5 8" id="KW-0812">Transmembrane</keyword>
<evidence type="ECO:0000256" key="6">
    <source>
        <dbReference type="ARBA" id="ARBA00022989"/>
    </source>
</evidence>
<sequence>MRRAWAILAVPGMAWLAAFFLVAFYAVVAVGLGNITDVYDPVPHWNPLDWNIGYLLQALEDVLPGGRTWPVFVRTLAYVVVAVVLSLAIGYPVAYYVSRYATGRSKAALLILLVAPFWISYLMRMFAWTNLLAEGGYAADVLNTLSLDSLFSAVGLLDGEDWLGGQHIAVIMGLVYGYVPYLILPLYASLDRIDQRLIEAARDLGASSAGAFRRVVLPLSRAGTLGGIVLIALPMFGDYYTPDLMSGSPRTAMLGNTINNYVQGGPDKALGAAMTLLLSAFLLVFMLYYLRELRRESAA</sequence>
<dbReference type="GO" id="GO:0005886">
    <property type="term" value="C:plasma membrane"/>
    <property type="evidence" value="ECO:0007669"/>
    <property type="project" value="UniProtKB-SubCell"/>
</dbReference>
<keyword evidence="3 8" id="KW-0813">Transport</keyword>
<dbReference type="InterPro" id="IPR000515">
    <property type="entry name" value="MetI-like"/>
</dbReference>
<organism evidence="10 11">
    <name type="scientific">Solirubrobacter phytolaccae</name>
    <dbReference type="NCBI Taxonomy" id="1404360"/>
    <lineage>
        <taxon>Bacteria</taxon>
        <taxon>Bacillati</taxon>
        <taxon>Actinomycetota</taxon>
        <taxon>Thermoleophilia</taxon>
        <taxon>Solirubrobacterales</taxon>
        <taxon>Solirubrobacteraceae</taxon>
        <taxon>Solirubrobacter</taxon>
    </lineage>
</organism>
<feature type="transmembrane region" description="Helical" evidence="8">
    <location>
        <begin position="76"/>
        <end position="97"/>
    </location>
</feature>
<feature type="transmembrane region" description="Helical" evidence="8">
    <location>
        <begin position="269"/>
        <end position="290"/>
    </location>
</feature>
<evidence type="ECO:0000256" key="4">
    <source>
        <dbReference type="ARBA" id="ARBA00022475"/>
    </source>
</evidence>
<comment type="caution">
    <text evidence="10">The sequence shown here is derived from an EMBL/GenBank/DDBJ whole genome shotgun (WGS) entry which is preliminary data.</text>
</comment>
<feature type="transmembrane region" description="Helical" evidence="8">
    <location>
        <begin position="109"/>
        <end position="127"/>
    </location>
</feature>
<feature type="transmembrane region" description="Helical" evidence="8">
    <location>
        <begin position="168"/>
        <end position="190"/>
    </location>
</feature>
<dbReference type="Proteomes" id="UP001147653">
    <property type="component" value="Unassembled WGS sequence"/>
</dbReference>
<protein>
    <submittedName>
        <fullName evidence="10">ABC transporter permease</fullName>
    </submittedName>
</protein>
<accession>A0A9X3ND17</accession>
<dbReference type="AlphaFoldDB" id="A0A9X3ND17"/>
<feature type="transmembrane region" description="Helical" evidence="8">
    <location>
        <begin position="211"/>
        <end position="236"/>
    </location>
</feature>
<dbReference type="Gene3D" id="1.10.3720.10">
    <property type="entry name" value="MetI-like"/>
    <property type="match status" value="1"/>
</dbReference>
<reference evidence="10" key="1">
    <citation type="submission" date="2022-10" db="EMBL/GenBank/DDBJ databases">
        <title>The WGS of Solirubrobacter phytolaccae KCTC 29190.</title>
        <authorList>
            <person name="Jiang Z."/>
        </authorList>
    </citation>
    <scope>NUCLEOTIDE SEQUENCE</scope>
    <source>
        <strain evidence="10">KCTC 29190</strain>
    </source>
</reference>
<keyword evidence="11" id="KW-1185">Reference proteome</keyword>
<keyword evidence="7 8" id="KW-0472">Membrane</keyword>
<evidence type="ECO:0000256" key="3">
    <source>
        <dbReference type="ARBA" id="ARBA00022448"/>
    </source>
</evidence>
<evidence type="ECO:0000256" key="1">
    <source>
        <dbReference type="ARBA" id="ARBA00004651"/>
    </source>
</evidence>
<name>A0A9X3ND17_9ACTN</name>
<dbReference type="RefSeq" id="WP_270024442.1">
    <property type="nucleotide sequence ID" value="NZ_JAPDDP010000010.1"/>
</dbReference>
<evidence type="ECO:0000256" key="2">
    <source>
        <dbReference type="ARBA" id="ARBA00007069"/>
    </source>
</evidence>
<dbReference type="CDD" id="cd06261">
    <property type="entry name" value="TM_PBP2"/>
    <property type="match status" value="1"/>
</dbReference>
<evidence type="ECO:0000256" key="8">
    <source>
        <dbReference type="RuleBase" id="RU363032"/>
    </source>
</evidence>
<dbReference type="InterPro" id="IPR035906">
    <property type="entry name" value="MetI-like_sf"/>
</dbReference>
<evidence type="ECO:0000313" key="10">
    <source>
        <dbReference type="EMBL" id="MDA0180132.1"/>
    </source>
</evidence>
<evidence type="ECO:0000256" key="5">
    <source>
        <dbReference type="ARBA" id="ARBA00022692"/>
    </source>
</evidence>
<evidence type="ECO:0000259" key="9">
    <source>
        <dbReference type="PROSITE" id="PS50928"/>
    </source>
</evidence>
<comment type="similarity">
    <text evidence="2">Belongs to the binding-protein-dependent transport system permease family. CysTW subfamily.</text>
</comment>
<dbReference type="Pfam" id="PF00528">
    <property type="entry name" value="BPD_transp_1"/>
    <property type="match status" value="1"/>
</dbReference>
<gene>
    <name evidence="10" type="ORF">OJ997_07485</name>
</gene>
<dbReference type="GO" id="GO:0055085">
    <property type="term" value="P:transmembrane transport"/>
    <property type="evidence" value="ECO:0007669"/>
    <property type="project" value="InterPro"/>
</dbReference>
<dbReference type="SUPFAM" id="SSF161098">
    <property type="entry name" value="MetI-like"/>
    <property type="match status" value="1"/>
</dbReference>
<evidence type="ECO:0000313" key="11">
    <source>
        <dbReference type="Proteomes" id="UP001147653"/>
    </source>
</evidence>
<feature type="transmembrane region" description="Helical" evidence="8">
    <location>
        <begin position="12"/>
        <end position="35"/>
    </location>
</feature>